<dbReference type="InterPro" id="IPR040115">
    <property type="entry name" value="Lnp"/>
</dbReference>
<dbReference type="AlphaFoldDB" id="A0A1Y2B243"/>
<sequence>MFWRKRSTSKEKDYEKILADIDFEIKQIEDKLRQIKLREDRSIVTWLYYSIPLYTVFLIGYGFFIYQLDEPLPIRCIKGTPLVIGLFLIIFIKKFISIWYKKQQMSEEERSGELKKEQKEILEELKSKLKYYQTKNLIEKYELQEEPVYAMNNGMPMMNPQMNGQRMNPNQMRNPKMMDRKQQIIGGHNLSRQRSMPVVLTNGKQQFADMRFNQQYPPPQYGVQQPSNPNERKWIDKLMDAIVGDVNEADSKYALVCNFCYTHCGLALPEDYKTFKYICPNCKKLNDNAKKYNIKDPKSNQSSVVNEDHMLPPPSAPIEKSNNLKVLPIKTQSKSAPVSPQKSNFSISDNNNNTKPNLQRRSSTLLEEMDDSTNTDTTTFNQITPTPVNVNPNDVINEGTDENLDQDINGDINQFEKEIEEEKEVINYQEENDINNTSSINTVVEEGEKIENNDMQESNAQEETQSDNEIINDDNKQEPIIPNPVKEQQNIVNDNEQKIEENLQQ</sequence>
<evidence type="ECO:0000259" key="3">
    <source>
        <dbReference type="Pfam" id="PF10058"/>
    </source>
</evidence>
<reference evidence="4 5" key="1">
    <citation type="submission" date="2016-08" db="EMBL/GenBank/DDBJ databases">
        <title>A Parts List for Fungal Cellulosomes Revealed by Comparative Genomics.</title>
        <authorList>
            <consortium name="DOE Joint Genome Institute"/>
            <person name="Haitjema C.H."/>
            <person name="Gilmore S.P."/>
            <person name="Henske J.K."/>
            <person name="Solomon K.V."/>
            <person name="De Groot R."/>
            <person name="Kuo A."/>
            <person name="Mondo S.J."/>
            <person name="Salamov A.A."/>
            <person name="Labutti K."/>
            <person name="Zhao Z."/>
            <person name="Chiniquy J."/>
            <person name="Barry K."/>
            <person name="Brewer H.M."/>
            <person name="Purvine S.O."/>
            <person name="Wright A.T."/>
            <person name="Boxma B."/>
            <person name="Van Alen T."/>
            <person name="Hackstein J.H."/>
            <person name="Baker S.E."/>
            <person name="Grigoriev I.V."/>
            <person name="O'Malley M.A."/>
        </authorList>
    </citation>
    <scope>NUCLEOTIDE SEQUENCE [LARGE SCALE GENOMIC DNA]</scope>
    <source>
        <strain evidence="4 5">G1</strain>
    </source>
</reference>
<evidence type="ECO:0000256" key="2">
    <source>
        <dbReference type="SAM" id="MobiDB-lite"/>
    </source>
</evidence>
<dbReference type="GO" id="GO:1903373">
    <property type="term" value="P:positive regulation of endoplasmic reticulum tubular network organization"/>
    <property type="evidence" value="ECO:0007669"/>
    <property type="project" value="UniProtKB-UniRule"/>
</dbReference>
<feature type="region of interest" description="Disordered" evidence="2">
    <location>
        <begin position="293"/>
        <end position="320"/>
    </location>
</feature>
<evidence type="ECO:0000256" key="1">
    <source>
        <dbReference type="RuleBase" id="RU367073"/>
    </source>
</evidence>
<keyword evidence="1" id="KW-0863">Zinc-finger</keyword>
<dbReference type="PANTHER" id="PTHR22166">
    <property type="entry name" value="ENDOPLASMIC RETICULUM JUNCTION FORMATION PROTEIN LUNAPARK"/>
    <property type="match status" value="1"/>
</dbReference>
<dbReference type="Pfam" id="PF10058">
    <property type="entry name" value="Zn_ribbon_10"/>
    <property type="match status" value="1"/>
</dbReference>
<keyword evidence="1" id="KW-0256">Endoplasmic reticulum</keyword>
<feature type="compositionally biased region" description="Basic and acidic residues" evidence="2">
    <location>
        <begin position="495"/>
        <end position="505"/>
    </location>
</feature>
<name>A0A1Y2B243_9FUNG</name>
<dbReference type="Proteomes" id="UP000193920">
    <property type="component" value="Unassembled WGS sequence"/>
</dbReference>
<dbReference type="PANTHER" id="PTHR22166:SF12">
    <property type="entry name" value="ENDOPLASMIC RETICULUM JUNCTION FORMATION PROTEIN LUNAPARK"/>
    <property type="match status" value="1"/>
</dbReference>
<comment type="domain">
    <text evidence="1">The C4-type zinc finger motif is necessary both for its ER three-way tubular junction localization and formation.</text>
</comment>
<dbReference type="GO" id="GO:0098826">
    <property type="term" value="C:endoplasmic reticulum tubular network membrane"/>
    <property type="evidence" value="ECO:0007669"/>
    <property type="project" value="UniProtKB-UniRule"/>
</dbReference>
<evidence type="ECO:0000313" key="5">
    <source>
        <dbReference type="Proteomes" id="UP000193920"/>
    </source>
</evidence>
<keyword evidence="1" id="KW-0862">Zinc</keyword>
<dbReference type="GO" id="GO:0071788">
    <property type="term" value="P:endoplasmic reticulum tubular network maintenance"/>
    <property type="evidence" value="ECO:0007669"/>
    <property type="project" value="UniProtKB-UniRule"/>
</dbReference>
<dbReference type="InterPro" id="IPR019273">
    <property type="entry name" value="Lunapark_Znf"/>
</dbReference>
<dbReference type="STRING" id="1754190.A0A1Y2B243"/>
<feature type="compositionally biased region" description="Polar residues" evidence="2">
    <location>
        <begin position="332"/>
        <end position="365"/>
    </location>
</feature>
<keyword evidence="1" id="KW-1133">Transmembrane helix</keyword>
<comment type="subcellular location">
    <subcellularLocation>
        <location evidence="1">Endoplasmic reticulum membrane</location>
        <topology evidence="1">Multi-pass membrane protein</topology>
    </subcellularLocation>
</comment>
<organism evidence="4 5">
    <name type="scientific">Neocallimastix californiae</name>
    <dbReference type="NCBI Taxonomy" id="1754190"/>
    <lineage>
        <taxon>Eukaryota</taxon>
        <taxon>Fungi</taxon>
        <taxon>Fungi incertae sedis</taxon>
        <taxon>Chytridiomycota</taxon>
        <taxon>Chytridiomycota incertae sedis</taxon>
        <taxon>Neocallimastigomycetes</taxon>
        <taxon>Neocallimastigales</taxon>
        <taxon>Neocallimastigaceae</taxon>
        <taxon>Neocallimastix</taxon>
    </lineage>
</organism>
<feature type="transmembrane region" description="Helical" evidence="1">
    <location>
        <begin position="72"/>
        <end position="92"/>
    </location>
</feature>
<gene>
    <name evidence="4" type="ORF">LY90DRAFT_705649</name>
</gene>
<evidence type="ECO:0000313" key="4">
    <source>
        <dbReference type="EMBL" id="ORY28882.1"/>
    </source>
</evidence>
<feature type="transmembrane region" description="Helical" evidence="1">
    <location>
        <begin position="46"/>
        <end position="66"/>
    </location>
</feature>
<comment type="caution">
    <text evidence="4">The sequence shown here is derived from an EMBL/GenBank/DDBJ whole genome shotgun (WGS) entry which is preliminary data.</text>
</comment>
<dbReference type="OrthoDB" id="1725934at2759"/>
<feature type="compositionally biased region" description="Low complexity" evidence="2">
    <location>
        <begin position="374"/>
        <end position="387"/>
    </location>
</feature>
<feature type="domain" description="Lunapark zinc ribbon" evidence="3">
    <location>
        <begin position="234"/>
        <end position="286"/>
    </location>
</feature>
<comment type="function">
    <text evidence="1">Plays a role in determining ER morphology.</text>
</comment>
<dbReference type="EMBL" id="MCOG01000183">
    <property type="protein sequence ID" value="ORY28882.1"/>
    <property type="molecule type" value="Genomic_DNA"/>
</dbReference>
<comment type="similarity">
    <text evidence="1">Belongs to the lunapark family.</text>
</comment>
<feature type="region of interest" description="Disordered" evidence="2">
    <location>
        <begin position="332"/>
        <end position="392"/>
    </location>
</feature>
<proteinExistence type="inferred from homology"/>
<protein>
    <recommendedName>
        <fullName evidence="1">Endoplasmic reticulum junction formation protein lunapark</fullName>
    </recommendedName>
</protein>
<feature type="compositionally biased region" description="Polar residues" evidence="2">
    <location>
        <begin position="453"/>
        <end position="463"/>
    </location>
</feature>
<feature type="region of interest" description="Disordered" evidence="2">
    <location>
        <begin position="451"/>
        <end position="505"/>
    </location>
</feature>
<dbReference type="GO" id="GO:0008270">
    <property type="term" value="F:zinc ion binding"/>
    <property type="evidence" value="ECO:0007669"/>
    <property type="project" value="UniProtKB-KW"/>
</dbReference>
<keyword evidence="1" id="KW-0472">Membrane</keyword>
<accession>A0A1Y2B243</accession>
<keyword evidence="1" id="KW-0479">Metal-binding</keyword>
<keyword evidence="5" id="KW-1185">Reference proteome</keyword>
<keyword evidence="1" id="KW-0812">Transmembrane</keyword>